<name>A0AAW0CJ89_9AGAR</name>
<comment type="caution">
    <text evidence="1">The sequence shown here is derived from an EMBL/GenBank/DDBJ whole genome shotgun (WGS) entry which is preliminary data.</text>
</comment>
<dbReference type="AlphaFoldDB" id="A0AAW0CJ89"/>
<proteinExistence type="predicted"/>
<protein>
    <submittedName>
        <fullName evidence="1">Uncharacterized protein</fullName>
    </submittedName>
</protein>
<reference evidence="1 2" key="1">
    <citation type="submission" date="2024-01" db="EMBL/GenBank/DDBJ databases">
        <title>A draft genome for a cacao thread blight-causing isolate of Paramarasmius palmivorus.</title>
        <authorList>
            <person name="Baruah I.K."/>
            <person name="Bukari Y."/>
            <person name="Amoako-Attah I."/>
            <person name="Meinhardt L.W."/>
            <person name="Bailey B.A."/>
            <person name="Cohen S.P."/>
        </authorList>
    </citation>
    <scope>NUCLEOTIDE SEQUENCE [LARGE SCALE GENOMIC DNA]</scope>
    <source>
        <strain evidence="1 2">GH-12</strain>
    </source>
</reference>
<evidence type="ECO:0000313" key="2">
    <source>
        <dbReference type="Proteomes" id="UP001383192"/>
    </source>
</evidence>
<accession>A0AAW0CJ89</accession>
<evidence type="ECO:0000313" key="1">
    <source>
        <dbReference type="EMBL" id="KAK7038845.1"/>
    </source>
</evidence>
<keyword evidence="2" id="KW-1185">Reference proteome</keyword>
<gene>
    <name evidence="1" type="ORF">VNI00_010475</name>
</gene>
<dbReference type="EMBL" id="JAYKXP010000042">
    <property type="protein sequence ID" value="KAK7038845.1"/>
    <property type="molecule type" value="Genomic_DNA"/>
</dbReference>
<sequence>MSWSIKEIRVEGIPSTEKSKISVTVNCGATTYNTSKGDVSTNFHWTVNYALPSGLDELIFFHVVRCRKFLVCFMKKEVMGNSLERASDLVERISQSGTDTIKVDMSPVGPEASSALALTIKLVNTETAGSTSDDTGLLGSTNSGVSQLDVNIPSGDGDLLSTTQLGGLDAGKGS</sequence>
<dbReference type="Proteomes" id="UP001383192">
    <property type="component" value="Unassembled WGS sequence"/>
</dbReference>
<organism evidence="1 2">
    <name type="scientific">Paramarasmius palmivorus</name>
    <dbReference type="NCBI Taxonomy" id="297713"/>
    <lineage>
        <taxon>Eukaryota</taxon>
        <taxon>Fungi</taxon>
        <taxon>Dikarya</taxon>
        <taxon>Basidiomycota</taxon>
        <taxon>Agaricomycotina</taxon>
        <taxon>Agaricomycetes</taxon>
        <taxon>Agaricomycetidae</taxon>
        <taxon>Agaricales</taxon>
        <taxon>Marasmiineae</taxon>
        <taxon>Marasmiaceae</taxon>
        <taxon>Paramarasmius</taxon>
    </lineage>
</organism>